<reference evidence="3" key="1">
    <citation type="journal article" date="2005" name="Nature">
        <title>The map-based sequence of the rice genome.</title>
        <authorList>
            <consortium name="International rice genome sequencing project (IRGSP)"/>
            <person name="Matsumoto T."/>
            <person name="Wu J."/>
            <person name="Kanamori H."/>
            <person name="Katayose Y."/>
            <person name="Fujisawa M."/>
            <person name="Namiki N."/>
            <person name="Mizuno H."/>
            <person name="Yamamoto K."/>
            <person name="Antonio B.A."/>
            <person name="Baba T."/>
            <person name="Sakata K."/>
            <person name="Nagamura Y."/>
            <person name="Aoki H."/>
            <person name="Arikawa K."/>
            <person name="Arita K."/>
            <person name="Bito T."/>
            <person name="Chiden Y."/>
            <person name="Fujitsuka N."/>
            <person name="Fukunaka R."/>
            <person name="Hamada M."/>
            <person name="Harada C."/>
            <person name="Hayashi A."/>
            <person name="Hijishita S."/>
            <person name="Honda M."/>
            <person name="Hosokawa S."/>
            <person name="Ichikawa Y."/>
            <person name="Idonuma A."/>
            <person name="Iijima M."/>
            <person name="Ikeda M."/>
            <person name="Ikeno M."/>
            <person name="Ito K."/>
            <person name="Ito S."/>
            <person name="Ito T."/>
            <person name="Ito Y."/>
            <person name="Ito Y."/>
            <person name="Iwabuchi A."/>
            <person name="Kamiya K."/>
            <person name="Karasawa W."/>
            <person name="Kurita K."/>
            <person name="Katagiri S."/>
            <person name="Kikuta A."/>
            <person name="Kobayashi H."/>
            <person name="Kobayashi N."/>
            <person name="Machita K."/>
            <person name="Maehara T."/>
            <person name="Masukawa M."/>
            <person name="Mizubayashi T."/>
            <person name="Mukai Y."/>
            <person name="Nagasaki H."/>
            <person name="Nagata Y."/>
            <person name="Naito S."/>
            <person name="Nakashima M."/>
            <person name="Nakama Y."/>
            <person name="Nakamichi Y."/>
            <person name="Nakamura M."/>
            <person name="Meguro A."/>
            <person name="Negishi M."/>
            <person name="Ohta I."/>
            <person name="Ohta T."/>
            <person name="Okamoto M."/>
            <person name="Ono N."/>
            <person name="Saji S."/>
            <person name="Sakaguchi M."/>
            <person name="Sakai K."/>
            <person name="Shibata M."/>
            <person name="Shimokawa T."/>
            <person name="Song J."/>
            <person name="Takazaki Y."/>
            <person name="Terasawa K."/>
            <person name="Tsugane M."/>
            <person name="Tsuji K."/>
            <person name="Ueda S."/>
            <person name="Waki K."/>
            <person name="Yamagata H."/>
            <person name="Yamamoto M."/>
            <person name="Yamamoto S."/>
            <person name="Yamane H."/>
            <person name="Yoshiki S."/>
            <person name="Yoshihara R."/>
            <person name="Yukawa K."/>
            <person name="Zhong H."/>
            <person name="Yano M."/>
            <person name="Yuan Q."/>
            <person name="Ouyang S."/>
            <person name="Liu J."/>
            <person name="Jones K.M."/>
            <person name="Gansberger K."/>
            <person name="Moffat K."/>
            <person name="Hill J."/>
            <person name="Bera J."/>
            <person name="Fadrosh D."/>
            <person name="Jin S."/>
            <person name="Johri S."/>
            <person name="Kim M."/>
            <person name="Overton L."/>
            <person name="Reardon M."/>
            <person name="Tsitrin T."/>
            <person name="Vuong H."/>
            <person name="Weaver B."/>
            <person name="Ciecko A."/>
            <person name="Tallon L."/>
            <person name="Jackson J."/>
            <person name="Pai G."/>
            <person name="Aken S.V."/>
            <person name="Utterback T."/>
            <person name="Reidmuller S."/>
            <person name="Feldblyum T."/>
            <person name="Hsiao J."/>
            <person name="Zismann V."/>
            <person name="Iobst S."/>
            <person name="de Vazeille A.R."/>
            <person name="Buell C.R."/>
            <person name="Ying K."/>
            <person name="Li Y."/>
            <person name="Lu T."/>
            <person name="Huang Y."/>
            <person name="Zhao Q."/>
            <person name="Feng Q."/>
            <person name="Zhang L."/>
            <person name="Zhu J."/>
            <person name="Weng Q."/>
            <person name="Mu J."/>
            <person name="Lu Y."/>
            <person name="Fan D."/>
            <person name="Liu Y."/>
            <person name="Guan J."/>
            <person name="Zhang Y."/>
            <person name="Yu S."/>
            <person name="Liu X."/>
            <person name="Zhang Y."/>
            <person name="Hong G."/>
            <person name="Han B."/>
            <person name="Choisne N."/>
            <person name="Demange N."/>
            <person name="Orjeda G."/>
            <person name="Samain S."/>
            <person name="Cattolico L."/>
            <person name="Pelletier E."/>
            <person name="Couloux A."/>
            <person name="Segurens B."/>
            <person name="Wincker P."/>
            <person name="D'Hont A."/>
            <person name="Scarpelli C."/>
            <person name="Weissenbach J."/>
            <person name="Salanoubat M."/>
            <person name="Quetier F."/>
            <person name="Yu Y."/>
            <person name="Kim H.R."/>
            <person name="Rambo T."/>
            <person name="Currie J."/>
            <person name="Collura K."/>
            <person name="Luo M."/>
            <person name="Yang T."/>
            <person name="Ammiraju J.S.S."/>
            <person name="Engler F."/>
            <person name="Soderlund C."/>
            <person name="Wing R.A."/>
            <person name="Palmer L.E."/>
            <person name="de la Bastide M."/>
            <person name="Spiegel L."/>
            <person name="Nascimento L."/>
            <person name="Zutavern T."/>
            <person name="O'Shaughnessy A."/>
            <person name="Dike S."/>
            <person name="Dedhia N."/>
            <person name="Preston R."/>
            <person name="Balija V."/>
            <person name="McCombie W.R."/>
            <person name="Chow T."/>
            <person name="Chen H."/>
            <person name="Chung M."/>
            <person name="Chen C."/>
            <person name="Shaw J."/>
            <person name="Wu H."/>
            <person name="Hsiao K."/>
            <person name="Chao Y."/>
            <person name="Chu M."/>
            <person name="Cheng C."/>
            <person name="Hour A."/>
            <person name="Lee P."/>
            <person name="Lin S."/>
            <person name="Lin Y."/>
            <person name="Liou J."/>
            <person name="Liu S."/>
            <person name="Hsing Y."/>
            <person name="Raghuvanshi S."/>
            <person name="Mohanty A."/>
            <person name="Bharti A.K."/>
            <person name="Gaur A."/>
            <person name="Gupta V."/>
            <person name="Kumar D."/>
            <person name="Ravi V."/>
            <person name="Vij S."/>
            <person name="Kapur A."/>
            <person name="Khurana P."/>
            <person name="Khurana P."/>
            <person name="Khurana J.P."/>
            <person name="Tyagi A.K."/>
            <person name="Gaikwad K."/>
            <person name="Singh A."/>
            <person name="Dalal V."/>
            <person name="Srivastava S."/>
            <person name="Dixit A."/>
            <person name="Pal A.K."/>
            <person name="Ghazi I.A."/>
            <person name="Yadav M."/>
            <person name="Pandit A."/>
            <person name="Bhargava A."/>
            <person name="Sureshbabu K."/>
            <person name="Batra K."/>
            <person name="Sharma T.R."/>
            <person name="Mohapatra T."/>
            <person name="Singh N.K."/>
            <person name="Messing J."/>
            <person name="Nelson A.B."/>
            <person name="Fuks G."/>
            <person name="Kavchok S."/>
            <person name="Keizer G."/>
            <person name="Linton E."/>
            <person name="Llaca V."/>
            <person name="Song R."/>
            <person name="Tanyolac B."/>
            <person name="Young S."/>
            <person name="Ho-Il K."/>
            <person name="Hahn J.H."/>
            <person name="Sangsakoo G."/>
            <person name="Vanavichit A."/>
            <person name="de Mattos Luiz.A.T."/>
            <person name="Zimmer P.D."/>
            <person name="Malone G."/>
            <person name="Dellagostin O."/>
            <person name="de Oliveira A.C."/>
            <person name="Bevan M."/>
            <person name="Bancroft I."/>
            <person name="Minx P."/>
            <person name="Cordum H."/>
            <person name="Wilson R."/>
            <person name="Cheng Z."/>
            <person name="Jin W."/>
            <person name="Jiang J."/>
            <person name="Leong S.A."/>
            <person name="Iwama H."/>
            <person name="Gojobori T."/>
            <person name="Itoh T."/>
            <person name="Niimura Y."/>
            <person name="Fujii Y."/>
            <person name="Habara T."/>
            <person name="Sakai H."/>
            <person name="Sato Y."/>
            <person name="Wilson G."/>
            <person name="Kumar K."/>
            <person name="McCouch S."/>
            <person name="Juretic N."/>
            <person name="Hoen D."/>
            <person name="Wright S."/>
            <person name="Bruskiewich R."/>
            <person name="Bureau T."/>
            <person name="Miyao A."/>
            <person name="Hirochika H."/>
            <person name="Nishikawa T."/>
            <person name="Kadowaki K."/>
            <person name="Sugiura M."/>
            <person name="Burr B."/>
            <person name="Sasaki T."/>
        </authorList>
    </citation>
    <scope>NUCLEOTIDE SEQUENCE [LARGE SCALE GENOMIC DNA]</scope>
    <source>
        <strain evidence="3">cv. Nipponbare</strain>
    </source>
</reference>
<dbReference type="PANTHER" id="PTHR11439:SF524">
    <property type="entry name" value="RNA-DIRECTED DNA POLYMERASE, PROTEIN KINASE RLK-PELLE-DLSV FAMILY"/>
    <property type="match status" value="1"/>
</dbReference>
<sequence length="336" mass="37315">MVCCLNKSLYGLNQAPRAWYSRFANFLLTLGFTEACFDTSLFIYTRGSDVVYILLYVDDIVLTASSDSLLRWTIAALQAEFSMKDLGTLDHFLGISVCRTSASMYLSQRQYILDILDRAGMSDCKPCSTPVDTNAKLSAVDGDSVADPTDFRSLAGALQYLTFTDLTSHMLSSRSVSTCMTHGSRTLPLSSAFFVDLVAYSDADWAGCPNMRRSTSGYVVFLGDNLVSWSSKHQNTLSRSSAKAKYRAVAETCWLRQLLNELHSPPSKATVVYCDNVNAVYLFTNPEQHQRTKHVEIDLHFVRDRVDAGVVRVLHVPTTSQYADIFTKGLPSSVFS</sequence>
<dbReference type="EMBL" id="AC116368">
    <property type="protein sequence ID" value="AAX92854.1"/>
    <property type="molecule type" value="Genomic_DNA"/>
</dbReference>
<evidence type="ECO:0000313" key="3">
    <source>
        <dbReference type="Proteomes" id="UP000000763"/>
    </source>
</evidence>
<organism evidence="2 3">
    <name type="scientific">Oryza sativa subsp. japonica</name>
    <name type="common">Rice</name>
    <dbReference type="NCBI Taxonomy" id="39947"/>
    <lineage>
        <taxon>Eukaryota</taxon>
        <taxon>Viridiplantae</taxon>
        <taxon>Streptophyta</taxon>
        <taxon>Embryophyta</taxon>
        <taxon>Tracheophyta</taxon>
        <taxon>Spermatophyta</taxon>
        <taxon>Magnoliopsida</taxon>
        <taxon>Liliopsida</taxon>
        <taxon>Poales</taxon>
        <taxon>Poaceae</taxon>
        <taxon>BOP clade</taxon>
        <taxon>Oryzoideae</taxon>
        <taxon>Oryzeae</taxon>
        <taxon>Oryzinae</taxon>
        <taxon>Oryza</taxon>
        <taxon>Oryza sativa</taxon>
    </lineage>
</organism>
<feature type="domain" description="Reverse transcriptase Ty1/copia-type" evidence="1">
    <location>
        <begin position="2"/>
        <end position="131"/>
    </location>
</feature>
<dbReference type="CDD" id="cd09272">
    <property type="entry name" value="RNase_HI_RT_Ty1"/>
    <property type="match status" value="1"/>
</dbReference>
<dbReference type="Pfam" id="PF07727">
    <property type="entry name" value="RVT_2"/>
    <property type="match status" value="1"/>
</dbReference>
<dbReference type="InterPro" id="IPR013103">
    <property type="entry name" value="RVT_2"/>
</dbReference>
<evidence type="ECO:0000259" key="1">
    <source>
        <dbReference type="Pfam" id="PF07727"/>
    </source>
</evidence>
<dbReference type="InterPro" id="IPR043502">
    <property type="entry name" value="DNA/RNA_pol_sf"/>
</dbReference>
<gene>
    <name evidence="2" type="ordered locus">LOC_Os11g17460</name>
</gene>
<proteinExistence type="predicted"/>
<name>Q2R785_ORYSJ</name>
<reference evidence="3" key="2">
    <citation type="journal article" date="2008" name="Nucleic Acids Res.">
        <title>The rice annotation project database (RAP-DB): 2008 update.</title>
        <authorList>
            <consortium name="The rice annotation project (RAP)"/>
        </authorList>
    </citation>
    <scope>GENOME REANNOTATION</scope>
    <source>
        <strain evidence="3">cv. Nipponbare</strain>
    </source>
</reference>
<dbReference type="SUPFAM" id="SSF56672">
    <property type="entry name" value="DNA/RNA polymerases"/>
    <property type="match status" value="1"/>
</dbReference>
<accession>Q2R785</accession>
<dbReference type="Proteomes" id="UP000000763">
    <property type="component" value="Chromosome 11"/>
</dbReference>
<evidence type="ECO:0000313" key="2">
    <source>
        <dbReference type="EMBL" id="AAX92854.1"/>
    </source>
</evidence>
<protein>
    <submittedName>
        <fullName evidence="2">Retrotransposon protein, putative, unclassified</fullName>
    </submittedName>
</protein>
<dbReference type="PANTHER" id="PTHR11439">
    <property type="entry name" value="GAG-POL-RELATED RETROTRANSPOSON"/>
    <property type="match status" value="1"/>
</dbReference>
<dbReference type="AlphaFoldDB" id="Q2R785"/>